<evidence type="ECO:0000256" key="2">
    <source>
        <dbReference type="ARBA" id="ARBA00022771"/>
    </source>
</evidence>
<feature type="compositionally biased region" description="Basic and acidic residues" evidence="8">
    <location>
        <begin position="401"/>
        <end position="411"/>
    </location>
</feature>
<evidence type="ECO:0000256" key="1">
    <source>
        <dbReference type="ARBA" id="ARBA00022723"/>
    </source>
</evidence>
<dbReference type="PROSITE" id="PS01359">
    <property type="entry name" value="ZF_PHD_1"/>
    <property type="match status" value="1"/>
</dbReference>
<dbReference type="AlphaFoldDB" id="A0A6V7MEY5"/>
<dbReference type="GO" id="GO:0008270">
    <property type="term" value="F:zinc ion binding"/>
    <property type="evidence" value="ECO:0007669"/>
    <property type="project" value="UniProtKB-KW"/>
</dbReference>
<dbReference type="InterPro" id="IPR044075">
    <property type="entry name" value="PRKCBP1_PHD"/>
</dbReference>
<dbReference type="SUPFAM" id="SSF57903">
    <property type="entry name" value="FYVE/PHD zinc finger"/>
    <property type="match status" value="1"/>
</dbReference>
<dbReference type="Gene3D" id="2.30.30.140">
    <property type="match status" value="1"/>
</dbReference>
<keyword evidence="3" id="KW-0862">Zinc</keyword>
<keyword evidence="5 6" id="KW-0103">Bromodomain</keyword>
<dbReference type="InterPro" id="IPR011011">
    <property type="entry name" value="Znf_FYVE_PHD"/>
</dbReference>
<dbReference type="PROSITE" id="PS01360">
    <property type="entry name" value="ZF_MYND_1"/>
    <property type="match status" value="1"/>
</dbReference>
<dbReference type="PROSITE" id="PS50016">
    <property type="entry name" value="ZF_PHD_2"/>
    <property type="match status" value="1"/>
</dbReference>
<feature type="region of interest" description="Disordered" evidence="8">
    <location>
        <begin position="1"/>
        <end position="234"/>
    </location>
</feature>
<feature type="compositionally biased region" description="Low complexity" evidence="8">
    <location>
        <begin position="210"/>
        <end position="234"/>
    </location>
</feature>
<dbReference type="SUPFAM" id="SSF47370">
    <property type="entry name" value="Bromodomain"/>
    <property type="match status" value="1"/>
</dbReference>
<dbReference type="CDD" id="cd20160">
    <property type="entry name" value="PWWP_PRKCBP1"/>
    <property type="match status" value="1"/>
</dbReference>
<evidence type="ECO:0008006" key="14">
    <source>
        <dbReference type="Google" id="ProtNLM"/>
    </source>
</evidence>
<feature type="region of interest" description="Disordered" evidence="8">
    <location>
        <begin position="813"/>
        <end position="863"/>
    </location>
</feature>
<dbReference type="PROSITE" id="PS00633">
    <property type="entry name" value="BROMODOMAIN_1"/>
    <property type="match status" value="1"/>
</dbReference>
<dbReference type="Gene3D" id="1.20.920.10">
    <property type="entry name" value="Bromodomain-like"/>
    <property type="match status" value="1"/>
</dbReference>
<dbReference type="Pfam" id="PF00439">
    <property type="entry name" value="Bromodomain"/>
    <property type="match status" value="1"/>
</dbReference>
<dbReference type="Pfam" id="PF00855">
    <property type="entry name" value="PWWP"/>
    <property type="match status" value="1"/>
</dbReference>
<dbReference type="EMBL" id="CADCXW020000353">
    <property type="protein sequence ID" value="CAD1585647.1"/>
    <property type="molecule type" value="Genomic_DNA"/>
</dbReference>
<dbReference type="PROSITE" id="PS50812">
    <property type="entry name" value="PWWP"/>
    <property type="match status" value="1"/>
</dbReference>
<keyword evidence="4" id="KW-0007">Acetylation</keyword>
<evidence type="ECO:0000313" key="13">
    <source>
        <dbReference type="EMBL" id="CAD1585647.1"/>
    </source>
</evidence>
<feature type="compositionally biased region" description="Polar residues" evidence="8">
    <location>
        <begin position="1"/>
        <end position="11"/>
    </location>
</feature>
<dbReference type="Pfam" id="PF24324">
    <property type="entry name" value="MYND_ZMYND11_ZMYD8"/>
    <property type="match status" value="1"/>
</dbReference>
<evidence type="ECO:0000256" key="4">
    <source>
        <dbReference type="ARBA" id="ARBA00022990"/>
    </source>
</evidence>
<feature type="compositionally biased region" description="Low complexity" evidence="8">
    <location>
        <begin position="1200"/>
        <end position="1215"/>
    </location>
</feature>
<sequence>MESSDTESQTTRRPKTPVVISRKNSSENLEHTQAPMPLRPKTPINYRKLAQIGLDSDSDEALSIQKTPKRSTKKRKNSSSSSSETVETDAPSNRPKILKSGKKIIQENVEGSNGTRSRPSTPDSPEFVYNQANGEVRVITPGSSTNSITKETIPNRPKTPSVPSRSKTPIAIRPKPINQKVTKSRKSVGDTPNRSESMIIKSTPSVVMKSTSSPTILRSPSSSSISKSPPIPNITQAIPSPITIKSSQTIQQQSSPLTTLKQIPTPTLKQTVPLLFTGPPSMIIKKVTPPPSPAANQVQNTSSAIRQLLPTPPLILLPGVTARMSTSRPTIANKLNNALNSTQKQPEVELIPRPANEQQKSLQKPQEDDAVTITPFSRSQVNLDTAAGISQPSTSKQTEVIVKKSEKNRRKSEIVKRNFDDDIEKIIEEDEENNLIPKNEVKKQNLEHVDKKKDNVIEEKEKEMPVEKKEKKEPEEKRRKTRDEYCWKCHKATNDMPCNACPRVFHRKCIGKSLSAPVIPHWVCGECTTVLRADSVSTRSPLMANISVDQLCMALKYIVGKMEACQGSEPFRVPVDTDDVPDYLDYVIKPMDLSLLKHYVVSKTYGSSEAFMNDAKWILHNCIVFNTSGGTHRDTTRLSTIAKQLIKTAREEVSEFECCPMCYLKGRHLPRMNYTWFNDACNPPHMLVWAKLKGFPYWPAKLMPRTNHQGYIDVKFFGEHNRAWVQPKDIYLFSKDPPASYPKSKQHDMQDSLREIDIHIRRLGETFGKFTYAEPKTLFDPDNPKQIKLLLPEYDPPENIYFMMKNVATLPIKKKGKSSETASDTRSERTVDSDNGGSDEEIDIETYTAESPKSRRGGHRGVRGMRGIRGAVECRRTGKIINVPPLVRMRGGIRGVGRGRGNWGPRSKKSVALKSTSVALQRIVVPRPGRNCPELKPLRTTRSIAKDIDRECEKFDEPITSEVSSEEKISIEPRRDRARKSFPNKTPPNAPTTSKNDEDQKPVDPKVTYNLPAADAGPLSSLLSRGANDLAKQMAMIMQESVKQAMENSGPLSASIDAHQAHIYSLKLEIERMKWTHMQDIAEVKHNAEKAVSEMRSSFECEHKRVLAEVLAVAEAEKHRVMRETKMKTWCVVCYKEAQLWCCLSVSYCSDECQMKHWLKHQNSCTRQCSLMKLSDSDERKINGKKEKNEQMPNLSTAGSSSSSSSNNNPSSQGA</sequence>
<dbReference type="PANTHER" id="PTHR46453:SF5">
    <property type="entry name" value="PROTEIN KINASE C-BINDING PROTEIN 1 ISOFORM X1"/>
    <property type="match status" value="1"/>
</dbReference>
<dbReference type="InterPro" id="IPR001965">
    <property type="entry name" value="Znf_PHD"/>
</dbReference>
<dbReference type="SUPFAM" id="SSF63748">
    <property type="entry name" value="Tudor/PWWP/MBT"/>
    <property type="match status" value="1"/>
</dbReference>
<evidence type="ECO:0000256" key="7">
    <source>
        <dbReference type="PROSITE-ProRule" id="PRU00134"/>
    </source>
</evidence>
<dbReference type="PROSITE" id="PS50865">
    <property type="entry name" value="ZF_MYND_2"/>
    <property type="match status" value="1"/>
</dbReference>
<dbReference type="InterPro" id="IPR036427">
    <property type="entry name" value="Bromodomain-like_sf"/>
</dbReference>
<feature type="domain" description="PWWP" evidence="11">
    <location>
        <begin position="684"/>
        <end position="736"/>
    </location>
</feature>
<dbReference type="GO" id="GO:0005737">
    <property type="term" value="C:cytoplasm"/>
    <property type="evidence" value="ECO:0007669"/>
    <property type="project" value="TreeGrafter"/>
</dbReference>
<evidence type="ECO:0000259" key="11">
    <source>
        <dbReference type="PROSITE" id="PS50812"/>
    </source>
</evidence>
<feature type="compositionally biased region" description="Polar residues" evidence="8">
    <location>
        <begin position="190"/>
        <end position="209"/>
    </location>
</feature>
<dbReference type="InterPro" id="IPR001487">
    <property type="entry name" value="Bromodomain"/>
</dbReference>
<feature type="compositionally biased region" description="Polar residues" evidence="8">
    <location>
        <begin position="109"/>
        <end position="123"/>
    </location>
</feature>
<dbReference type="InterPro" id="IPR019786">
    <property type="entry name" value="Zinc_finger_PHD-type_CS"/>
</dbReference>
<feature type="compositionally biased region" description="Basic and acidic residues" evidence="8">
    <location>
        <begin position="965"/>
        <end position="975"/>
    </location>
</feature>
<reference evidence="13" key="1">
    <citation type="submission" date="2020-07" db="EMBL/GenBank/DDBJ databases">
        <authorList>
            <person name="Ferguson B K."/>
        </authorList>
    </citation>
    <scope>NUCLEOTIDE SEQUENCE</scope>
    <source>
        <strain evidence="13">L06</strain>
    </source>
</reference>
<dbReference type="InterPro" id="IPR018359">
    <property type="entry name" value="Bromodomain_CS"/>
</dbReference>
<dbReference type="PROSITE" id="PS50014">
    <property type="entry name" value="BROMODOMAIN_2"/>
    <property type="match status" value="1"/>
</dbReference>
<dbReference type="SMART" id="SM00249">
    <property type="entry name" value="PHD"/>
    <property type="match status" value="1"/>
</dbReference>
<feature type="region of interest" description="Disordered" evidence="8">
    <location>
        <begin position="1180"/>
        <end position="1215"/>
    </location>
</feature>
<dbReference type="Gene3D" id="3.30.40.10">
    <property type="entry name" value="Zinc/RING finger domain, C3HC4 (zinc finger)"/>
    <property type="match status" value="1"/>
</dbReference>
<dbReference type="InterPro" id="IPR056987">
    <property type="entry name" value="ZMYND8_CC"/>
</dbReference>
<evidence type="ECO:0000256" key="6">
    <source>
        <dbReference type="PROSITE-ProRule" id="PRU00035"/>
    </source>
</evidence>
<evidence type="ECO:0000256" key="5">
    <source>
        <dbReference type="ARBA" id="ARBA00023117"/>
    </source>
</evidence>
<feature type="region of interest" description="Disordered" evidence="8">
    <location>
        <begin position="389"/>
        <end position="411"/>
    </location>
</feature>
<evidence type="ECO:0000259" key="12">
    <source>
        <dbReference type="PROSITE" id="PS50865"/>
    </source>
</evidence>
<feature type="compositionally biased region" description="Basic and acidic residues" evidence="8">
    <location>
        <begin position="995"/>
        <end position="1004"/>
    </location>
</feature>
<dbReference type="InterPro" id="IPR002893">
    <property type="entry name" value="Znf_MYND"/>
</dbReference>
<gene>
    <name evidence="13" type="ORF">BBRV_LOCUS128665</name>
</gene>
<dbReference type="PANTHER" id="PTHR46453">
    <property type="entry name" value="PROTEIN KINASE C-BINDING PROTEIN 1"/>
    <property type="match status" value="1"/>
</dbReference>
<evidence type="ECO:0000259" key="9">
    <source>
        <dbReference type="PROSITE" id="PS50014"/>
    </source>
</evidence>
<dbReference type="InterPro" id="IPR013083">
    <property type="entry name" value="Znf_RING/FYVE/PHD"/>
</dbReference>
<feature type="domain" description="MYND-type" evidence="12">
    <location>
        <begin position="1131"/>
        <end position="1165"/>
    </location>
</feature>
<protein>
    <recommendedName>
        <fullName evidence="14">Protein kinase C-binding protein 1</fullName>
    </recommendedName>
</protein>
<dbReference type="SMART" id="SM00293">
    <property type="entry name" value="PWWP"/>
    <property type="match status" value="1"/>
</dbReference>
<feature type="compositionally biased region" description="Basic residues" evidence="8">
    <location>
        <begin position="854"/>
        <end position="863"/>
    </location>
</feature>
<dbReference type="GO" id="GO:0005634">
    <property type="term" value="C:nucleus"/>
    <property type="evidence" value="ECO:0007669"/>
    <property type="project" value="TreeGrafter"/>
</dbReference>
<feature type="compositionally biased region" description="Polar residues" evidence="8">
    <location>
        <begin position="389"/>
        <end position="398"/>
    </location>
</feature>
<keyword evidence="2 7" id="KW-0863">Zinc-finger</keyword>
<dbReference type="Pfam" id="PF23460">
    <property type="entry name" value="ZMYND8_CC"/>
    <property type="match status" value="1"/>
</dbReference>
<dbReference type="SMART" id="SM00297">
    <property type="entry name" value="BROMO"/>
    <property type="match status" value="1"/>
</dbReference>
<feature type="compositionally biased region" description="Basic and acidic residues" evidence="8">
    <location>
        <begin position="823"/>
        <end position="832"/>
    </location>
</feature>
<feature type="region of interest" description="Disordered" evidence="8">
    <location>
        <begin position="959"/>
        <end position="1020"/>
    </location>
</feature>
<dbReference type="PRINTS" id="PR00503">
    <property type="entry name" value="BROMODOMAIN"/>
</dbReference>
<dbReference type="InterPro" id="IPR000313">
    <property type="entry name" value="PWWP_dom"/>
</dbReference>
<dbReference type="CDD" id="cd15538">
    <property type="entry name" value="PHD_PRKCBP1"/>
    <property type="match status" value="1"/>
</dbReference>
<dbReference type="InterPro" id="IPR019787">
    <property type="entry name" value="Znf_PHD-finger"/>
</dbReference>
<dbReference type="InterPro" id="IPR057053">
    <property type="entry name" value="MYND_ZMYND11_ZMYD8"/>
</dbReference>
<dbReference type="GO" id="GO:0003714">
    <property type="term" value="F:transcription corepressor activity"/>
    <property type="evidence" value="ECO:0007669"/>
    <property type="project" value="TreeGrafter"/>
</dbReference>
<accession>A0A6V7MEY5</accession>
<dbReference type="Gene3D" id="6.10.140.2220">
    <property type="match status" value="1"/>
</dbReference>
<name>A0A6V7MEY5_9HYME</name>
<keyword evidence="1" id="KW-0479">Metal-binding</keyword>
<organism evidence="13">
    <name type="scientific">Bracon brevicornis</name>
    <dbReference type="NCBI Taxonomy" id="1563983"/>
    <lineage>
        <taxon>Eukaryota</taxon>
        <taxon>Metazoa</taxon>
        <taxon>Ecdysozoa</taxon>
        <taxon>Arthropoda</taxon>
        <taxon>Hexapoda</taxon>
        <taxon>Insecta</taxon>
        <taxon>Pterygota</taxon>
        <taxon>Neoptera</taxon>
        <taxon>Endopterygota</taxon>
        <taxon>Hymenoptera</taxon>
        <taxon>Apocrita</taxon>
        <taxon>Ichneumonoidea</taxon>
        <taxon>Braconidae</taxon>
        <taxon>Braconinae</taxon>
        <taxon>Bracon</taxon>
    </lineage>
</organism>
<proteinExistence type="predicted"/>
<dbReference type="SUPFAM" id="SSF144232">
    <property type="entry name" value="HIT/MYND zinc finger-like"/>
    <property type="match status" value="1"/>
</dbReference>
<feature type="region of interest" description="Disordered" evidence="8">
    <location>
        <begin position="456"/>
        <end position="477"/>
    </location>
</feature>
<evidence type="ECO:0000256" key="8">
    <source>
        <dbReference type="SAM" id="MobiDB-lite"/>
    </source>
</evidence>
<feature type="domain" description="Bromo" evidence="9">
    <location>
        <begin position="563"/>
        <end position="633"/>
    </location>
</feature>
<feature type="domain" description="PHD-type" evidence="10">
    <location>
        <begin position="483"/>
        <end position="530"/>
    </location>
</feature>
<feature type="compositionally biased region" description="Polar residues" evidence="8">
    <location>
        <begin position="141"/>
        <end position="152"/>
    </location>
</feature>
<evidence type="ECO:0000256" key="3">
    <source>
        <dbReference type="ARBA" id="ARBA00022833"/>
    </source>
</evidence>
<evidence type="ECO:0000259" key="10">
    <source>
        <dbReference type="PROSITE" id="PS50016"/>
    </source>
</evidence>
<feature type="compositionally biased region" description="Basic residues" evidence="8">
    <location>
        <begin position="67"/>
        <end position="77"/>
    </location>
</feature>
<feature type="compositionally biased region" description="Basic and acidic residues" evidence="8">
    <location>
        <begin position="1180"/>
        <end position="1190"/>
    </location>
</feature>